<protein>
    <recommendedName>
        <fullName evidence="4">DUF2795 domain-containing protein</fullName>
    </recommendedName>
</protein>
<feature type="region of interest" description="Disordered" evidence="1">
    <location>
        <begin position="95"/>
        <end position="116"/>
    </location>
</feature>
<dbReference type="Proteomes" id="UP001501425">
    <property type="component" value="Unassembled WGS sequence"/>
</dbReference>
<reference evidence="2" key="1">
    <citation type="journal article" date="2014" name="Int. J. Syst. Evol. Microbiol.">
        <title>Complete genome sequence of Corynebacterium casei LMG S-19264T (=DSM 44701T), isolated from a smear-ripened cheese.</title>
        <authorList>
            <consortium name="US DOE Joint Genome Institute (JGI-PGF)"/>
            <person name="Walter F."/>
            <person name="Albersmeier A."/>
            <person name="Kalinowski J."/>
            <person name="Ruckert C."/>
        </authorList>
    </citation>
    <scope>NUCLEOTIDE SEQUENCE</scope>
    <source>
        <strain evidence="2">JCM 14265</strain>
    </source>
</reference>
<feature type="compositionally biased region" description="Basic and acidic residues" evidence="1">
    <location>
        <begin position="1"/>
        <end position="18"/>
    </location>
</feature>
<dbReference type="AlphaFoldDB" id="A0AAV3SVI0"/>
<evidence type="ECO:0000313" key="3">
    <source>
        <dbReference type="Proteomes" id="UP001501425"/>
    </source>
</evidence>
<dbReference type="Pfam" id="PF19102">
    <property type="entry name" value="DUF5789"/>
    <property type="match status" value="1"/>
</dbReference>
<dbReference type="EMBL" id="BAAADQ010000013">
    <property type="protein sequence ID" value="GAA0549167.1"/>
    <property type="molecule type" value="Genomic_DNA"/>
</dbReference>
<dbReference type="InterPro" id="IPR043899">
    <property type="entry name" value="DUF5789"/>
</dbReference>
<feature type="region of interest" description="Disordered" evidence="1">
    <location>
        <begin position="1"/>
        <end position="26"/>
    </location>
</feature>
<sequence>MPFLVDRGHMSSDNADHDLEGDDPASAVTFGPLKRALREHRYPVTTAELREQYGAAAVETPTASERFGGLLEGCEATRFREPREVRDAVLSVLSTRDGSIPDPSTKAADDWTRLRR</sequence>
<gene>
    <name evidence="2" type="ORF">GCM10008994_25180</name>
</gene>
<comment type="caution">
    <text evidence="2">The sequence shown here is derived from an EMBL/GenBank/DDBJ whole genome shotgun (WGS) entry which is preliminary data.</text>
</comment>
<name>A0AAV3SVI0_9EURY</name>
<evidence type="ECO:0000256" key="1">
    <source>
        <dbReference type="SAM" id="MobiDB-lite"/>
    </source>
</evidence>
<reference evidence="2" key="2">
    <citation type="submission" date="2023-12" db="EMBL/GenBank/DDBJ databases">
        <authorList>
            <person name="Sun Q."/>
            <person name="Inoue M."/>
        </authorList>
    </citation>
    <scope>NUCLEOTIDE SEQUENCE</scope>
    <source>
        <strain evidence="2">JCM 14265</strain>
    </source>
</reference>
<evidence type="ECO:0000313" key="2">
    <source>
        <dbReference type="EMBL" id="GAA0549167.1"/>
    </source>
</evidence>
<evidence type="ECO:0008006" key="4">
    <source>
        <dbReference type="Google" id="ProtNLM"/>
    </source>
</evidence>
<feature type="compositionally biased region" description="Basic and acidic residues" evidence="1">
    <location>
        <begin position="107"/>
        <end position="116"/>
    </location>
</feature>
<accession>A0AAV3SVI0</accession>
<proteinExistence type="predicted"/>
<organism evidence="2 3">
    <name type="scientific">Halorubrum ejinorense</name>
    <dbReference type="NCBI Taxonomy" id="425309"/>
    <lineage>
        <taxon>Archaea</taxon>
        <taxon>Methanobacteriati</taxon>
        <taxon>Methanobacteriota</taxon>
        <taxon>Stenosarchaea group</taxon>
        <taxon>Halobacteria</taxon>
        <taxon>Halobacteriales</taxon>
        <taxon>Haloferacaceae</taxon>
        <taxon>Halorubrum</taxon>
    </lineage>
</organism>